<comment type="caution">
    <text evidence="1">The sequence shown here is derived from an EMBL/GenBank/DDBJ whole genome shotgun (WGS) entry which is preliminary data.</text>
</comment>
<organism evidence="1 2">
    <name type="scientific">Trifolium medium</name>
    <dbReference type="NCBI Taxonomy" id="97028"/>
    <lineage>
        <taxon>Eukaryota</taxon>
        <taxon>Viridiplantae</taxon>
        <taxon>Streptophyta</taxon>
        <taxon>Embryophyta</taxon>
        <taxon>Tracheophyta</taxon>
        <taxon>Spermatophyta</taxon>
        <taxon>Magnoliopsida</taxon>
        <taxon>eudicotyledons</taxon>
        <taxon>Gunneridae</taxon>
        <taxon>Pentapetalae</taxon>
        <taxon>rosids</taxon>
        <taxon>fabids</taxon>
        <taxon>Fabales</taxon>
        <taxon>Fabaceae</taxon>
        <taxon>Papilionoideae</taxon>
        <taxon>50 kb inversion clade</taxon>
        <taxon>NPAAA clade</taxon>
        <taxon>Hologalegina</taxon>
        <taxon>IRL clade</taxon>
        <taxon>Trifolieae</taxon>
        <taxon>Trifolium</taxon>
    </lineage>
</organism>
<dbReference type="AlphaFoldDB" id="A0A392RVH2"/>
<sequence length="54" mass="5930">MTVAATAIARTKRIFKLTLALLGLGFNSSKCKTAAKMAVARIKLLRNKREVVVR</sequence>
<dbReference type="Gene3D" id="1.20.1260.60">
    <property type="entry name" value="Vacuolar protein sorting-associated protein Ist1"/>
    <property type="match status" value="1"/>
</dbReference>
<name>A0A392RVH2_9FABA</name>
<dbReference type="EMBL" id="LXQA010281962">
    <property type="protein sequence ID" value="MCI40628.1"/>
    <property type="molecule type" value="Genomic_DNA"/>
</dbReference>
<evidence type="ECO:0000313" key="1">
    <source>
        <dbReference type="EMBL" id="MCI40628.1"/>
    </source>
</evidence>
<dbReference type="Proteomes" id="UP000265520">
    <property type="component" value="Unassembled WGS sequence"/>
</dbReference>
<evidence type="ECO:0000313" key="2">
    <source>
        <dbReference type="Proteomes" id="UP000265520"/>
    </source>
</evidence>
<reference evidence="1 2" key="1">
    <citation type="journal article" date="2018" name="Front. Plant Sci.">
        <title>Red Clover (Trifolium pratense) and Zigzag Clover (T. medium) - A Picture of Genomic Similarities and Differences.</title>
        <authorList>
            <person name="Dluhosova J."/>
            <person name="Istvanek J."/>
            <person name="Nedelnik J."/>
            <person name="Repkova J."/>
        </authorList>
    </citation>
    <scope>NUCLEOTIDE SEQUENCE [LARGE SCALE GENOMIC DNA]</scope>
    <source>
        <strain evidence="2">cv. 10/8</strain>
        <tissue evidence="1">Leaf</tissue>
    </source>
</reference>
<protein>
    <submittedName>
        <fullName evidence="1">IST1-like protein-like</fullName>
    </submittedName>
</protein>
<accession>A0A392RVH2</accession>
<proteinExistence type="predicted"/>
<keyword evidence="2" id="KW-1185">Reference proteome</keyword>
<dbReference type="InterPro" id="IPR042277">
    <property type="entry name" value="IST1-like"/>
</dbReference>